<evidence type="ECO:0000256" key="2">
    <source>
        <dbReference type="SAM" id="SignalP"/>
    </source>
</evidence>
<feature type="compositionally biased region" description="Pro residues" evidence="1">
    <location>
        <begin position="121"/>
        <end position="136"/>
    </location>
</feature>
<evidence type="ECO:0000256" key="1">
    <source>
        <dbReference type="SAM" id="MobiDB-lite"/>
    </source>
</evidence>
<feature type="compositionally biased region" description="Low complexity" evidence="1">
    <location>
        <begin position="150"/>
        <end position="182"/>
    </location>
</feature>
<protein>
    <recommendedName>
        <fullName evidence="5">Extracellular membrane protein CFEM domain-containing protein</fullName>
    </recommendedName>
</protein>
<evidence type="ECO:0000313" key="4">
    <source>
        <dbReference type="Proteomes" id="UP000800235"/>
    </source>
</evidence>
<evidence type="ECO:0008006" key="5">
    <source>
        <dbReference type="Google" id="ProtNLM"/>
    </source>
</evidence>
<feature type="compositionally biased region" description="Pro residues" evidence="1">
    <location>
        <begin position="214"/>
        <end position="227"/>
    </location>
</feature>
<feature type="region of interest" description="Disordered" evidence="1">
    <location>
        <begin position="113"/>
        <end position="242"/>
    </location>
</feature>
<feature type="signal peptide" evidence="2">
    <location>
        <begin position="1"/>
        <end position="18"/>
    </location>
</feature>
<keyword evidence="4" id="KW-1185">Reference proteome</keyword>
<organism evidence="3 4">
    <name type="scientific">Tothia fuscella</name>
    <dbReference type="NCBI Taxonomy" id="1048955"/>
    <lineage>
        <taxon>Eukaryota</taxon>
        <taxon>Fungi</taxon>
        <taxon>Dikarya</taxon>
        <taxon>Ascomycota</taxon>
        <taxon>Pezizomycotina</taxon>
        <taxon>Dothideomycetes</taxon>
        <taxon>Pleosporomycetidae</taxon>
        <taxon>Venturiales</taxon>
        <taxon>Cylindrosympodiaceae</taxon>
        <taxon>Tothia</taxon>
    </lineage>
</organism>
<name>A0A9P4NN62_9PEZI</name>
<comment type="caution">
    <text evidence="3">The sequence shown here is derived from an EMBL/GenBank/DDBJ whole genome shotgun (WGS) entry which is preliminary data.</text>
</comment>
<keyword evidence="2" id="KW-0732">Signal</keyword>
<evidence type="ECO:0000313" key="3">
    <source>
        <dbReference type="EMBL" id="KAF2428596.1"/>
    </source>
</evidence>
<dbReference type="EMBL" id="MU007054">
    <property type="protein sequence ID" value="KAF2428596.1"/>
    <property type="molecule type" value="Genomic_DNA"/>
</dbReference>
<proteinExistence type="predicted"/>
<reference evidence="3" key="1">
    <citation type="journal article" date="2020" name="Stud. Mycol.">
        <title>101 Dothideomycetes genomes: a test case for predicting lifestyles and emergence of pathogens.</title>
        <authorList>
            <person name="Haridas S."/>
            <person name="Albert R."/>
            <person name="Binder M."/>
            <person name="Bloem J."/>
            <person name="Labutti K."/>
            <person name="Salamov A."/>
            <person name="Andreopoulos B."/>
            <person name="Baker S."/>
            <person name="Barry K."/>
            <person name="Bills G."/>
            <person name="Bluhm B."/>
            <person name="Cannon C."/>
            <person name="Castanera R."/>
            <person name="Culley D."/>
            <person name="Daum C."/>
            <person name="Ezra D."/>
            <person name="Gonzalez J."/>
            <person name="Henrissat B."/>
            <person name="Kuo A."/>
            <person name="Liang C."/>
            <person name="Lipzen A."/>
            <person name="Lutzoni F."/>
            <person name="Magnuson J."/>
            <person name="Mondo S."/>
            <person name="Nolan M."/>
            <person name="Ohm R."/>
            <person name="Pangilinan J."/>
            <person name="Park H.-J."/>
            <person name="Ramirez L."/>
            <person name="Alfaro M."/>
            <person name="Sun H."/>
            <person name="Tritt A."/>
            <person name="Yoshinaga Y."/>
            <person name="Zwiers L.-H."/>
            <person name="Turgeon B."/>
            <person name="Goodwin S."/>
            <person name="Spatafora J."/>
            <person name="Crous P."/>
            <person name="Grigoriev I."/>
        </authorList>
    </citation>
    <scope>NUCLEOTIDE SEQUENCE</scope>
    <source>
        <strain evidence="3">CBS 130266</strain>
    </source>
</reference>
<feature type="chain" id="PRO_5040124584" description="Extracellular membrane protein CFEM domain-containing protein" evidence="2">
    <location>
        <begin position="19"/>
        <end position="330"/>
    </location>
</feature>
<accession>A0A9P4NN62</accession>
<sequence>MLVKTVVSLTYLVSVASATFGPLLEKMPHCWKKCARQAGLACHWEDVACLCKAANNGFLVKANTCACSTCSDWAFGNDDKAKVQLKGLAGVCKFTSSPLDQSVTSAAFQAATCEGSGSSSPPSPHPPQVAPPPAWPPSTGSLAPKNQPDSHPAPANAPAGSSSSGSAGSSGSSDSPAWASPPSGSPPSGSPPFSSTQPYSATLTISLPAKPTIAPGPPAAVIPPPAAGSPSRSWTKPASAGVSSPYASKTWVGAAGNEYESTVVQQSTVLVVPTPVQSGALTGATAATKAVASGSKTGKPAAFTGAAVRPDLRWGGSMMAWAAGLIVVVA</sequence>
<dbReference type="Proteomes" id="UP000800235">
    <property type="component" value="Unassembled WGS sequence"/>
</dbReference>
<dbReference type="AlphaFoldDB" id="A0A9P4NN62"/>
<feature type="compositionally biased region" description="Polar residues" evidence="1">
    <location>
        <begin position="196"/>
        <end position="205"/>
    </location>
</feature>
<feature type="compositionally biased region" description="Polar residues" evidence="1">
    <location>
        <begin position="232"/>
        <end position="242"/>
    </location>
</feature>
<gene>
    <name evidence="3" type="ORF">EJ08DRAFT_662388</name>
</gene>
<dbReference type="OrthoDB" id="3944392at2759"/>